<gene>
    <name evidence="1" type="ORF">LCGC14_1181080</name>
</gene>
<accession>A0A0F9LRY1</accession>
<proteinExistence type="predicted"/>
<organism evidence="1">
    <name type="scientific">marine sediment metagenome</name>
    <dbReference type="NCBI Taxonomy" id="412755"/>
    <lineage>
        <taxon>unclassified sequences</taxon>
        <taxon>metagenomes</taxon>
        <taxon>ecological metagenomes</taxon>
    </lineage>
</organism>
<comment type="caution">
    <text evidence="1">The sequence shown here is derived from an EMBL/GenBank/DDBJ whole genome shotgun (WGS) entry which is preliminary data.</text>
</comment>
<dbReference type="AlphaFoldDB" id="A0A0F9LRY1"/>
<name>A0A0F9LRY1_9ZZZZ</name>
<protein>
    <submittedName>
        <fullName evidence="1">Uncharacterized protein</fullName>
    </submittedName>
</protein>
<reference evidence="1" key="1">
    <citation type="journal article" date="2015" name="Nature">
        <title>Complex archaea that bridge the gap between prokaryotes and eukaryotes.</title>
        <authorList>
            <person name="Spang A."/>
            <person name="Saw J.H."/>
            <person name="Jorgensen S.L."/>
            <person name="Zaremba-Niedzwiedzka K."/>
            <person name="Martijn J."/>
            <person name="Lind A.E."/>
            <person name="van Eijk R."/>
            <person name="Schleper C."/>
            <person name="Guy L."/>
            <person name="Ettema T.J."/>
        </authorList>
    </citation>
    <scope>NUCLEOTIDE SEQUENCE</scope>
</reference>
<sequence>MYMHASNKKASNYEVMDLDIGKPIRGVQWANDENGKYEVAVFSEKGYPDVVFDKEKEEFRTEIKIGNIKIVKKSEVEND</sequence>
<dbReference type="EMBL" id="LAZR01005918">
    <property type="protein sequence ID" value="KKM96148.1"/>
    <property type="molecule type" value="Genomic_DNA"/>
</dbReference>
<evidence type="ECO:0000313" key="1">
    <source>
        <dbReference type="EMBL" id="KKM96148.1"/>
    </source>
</evidence>